<accession>A0AAD8BGI9</accession>
<evidence type="ECO:0000313" key="1">
    <source>
        <dbReference type="EMBL" id="KAK0053304.1"/>
    </source>
</evidence>
<dbReference type="AlphaFoldDB" id="A0AAD8BGI9"/>
<protein>
    <submittedName>
        <fullName evidence="1">Uncharacterized protein</fullName>
    </submittedName>
</protein>
<proteinExistence type="predicted"/>
<organism evidence="1 2">
    <name type="scientific">Biomphalaria pfeifferi</name>
    <name type="common">Bloodfluke planorb</name>
    <name type="synonym">Freshwater snail</name>
    <dbReference type="NCBI Taxonomy" id="112525"/>
    <lineage>
        <taxon>Eukaryota</taxon>
        <taxon>Metazoa</taxon>
        <taxon>Spiralia</taxon>
        <taxon>Lophotrochozoa</taxon>
        <taxon>Mollusca</taxon>
        <taxon>Gastropoda</taxon>
        <taxon>Heterobranchia</taxon>
        <taxon>Euthyneura</taxon>
        <taxon>Panpulmonata</taxon>
        <taxon>Hygrophila</taxon>
        <taxon>Lymnaeoidea</taxon>
        <taxon>Planorbidae</taxon>
        <taxon>Biomphalaria</taxon>
    </lineage>
</organism>
<evidence type="ECO:0000313" key="2">
    <source>
        <dbReference type="Proteomes" id="UP001233172"/>
    </source>
</evidence>
<gene>
    <name evidence="1" type="ORF">Bpfe_017235</name>
</gene>
<keyword evidence="2" id="KW-1185">Reference proteome</keyword>
<sequence>MHSRQGTKVYHRKPLQVGYHIHGTKGRAKLTGSHILGHHIRGIKDRASHFWTTGRAYQIGYHRQCTIIER</sequence>
<reference evidence="1" key="1">
    <citation type="journal article" date="2023" name="PLoS Negl. Trop. Dis.">
        <title>A genome sequence for Biomphalaria pfeifferi, the major vector snail for the human-infecting parasite Schistosoma mansoni.</title>
        <authorList>
            <person name="Bu L."/>
            <person name="Lu L."/>
            <person name="Laidemitt M.R."/>
            <person name="Zhang S.M."/>
            <person name="Mutuku M."/>
            <person name="Mkoji G."/>
            <person name="Steinauer M."/>
            <person name="Loker E.S."/>
        </authorList>
    </citation>
    <scope>NUCLEOTIDE SEQUENCE</scope>
    <source>
        <strain evidence="1">KasaAsao</strain>
    </source>
</reference>
<name>A0AAD8BGI9_BIOPF</name>
<reference evidence="1" key="2">
    <citation type="submission" date="2023-04" db="EMBL/GenBank/DDBJ databases">
        <authorList>
            <person name="Bu L."/>
            <person name="Lu L."/>
            <person name="Laidemitt M.R."/>
            <person name="Zhang S.M."/>
            <person name="Mutuku M."/>
            <person name="Mkoji G."/>
            <person name="Steinauer M."/>
            <person name="Loker E.S."/>
        </authorList>
    </citation>
    <scope>NUCLEOTIDE SEQUENCE</scope>
    <source>
        <strain evidence="1">KasaAsao</strain>
        <tissue evidence="1">Whole Snail</tissue>
    </source>
</reference>
<feature type="non-terminal residue" evidence="1">
    <location>
        <position position="70"/>
    </location>
</feature>
<dbReference type="Proteomes" id="UP001233172">
    <property type="component" value="Unassembled WGS sequence"/>
</dbReference>
<dbReference type="EMBL" id="JASAOG010000087">
    <property type="protein sequence ID" value="KAK0053304.1"/>
    <property type="molecule type" value="Genomic_DNA"/>
</dbReference>
<comment type="caution">
    <text evidence="1">The sequence shown here is derived from an EMBL/GenBank/DDBJ whole genome shotgun (WGS) entry which is preliminary data.</text>
</comment>